<proteinExistence type="predicted"/>
<name>A0A2Z4G8P1_9BACT</name>
<evidence type="ECO:0000313" key="2">
    <source>
        <dbReference type="EMBL" id="AWV97582.1"/>
    </source>
</evidence>
<dbReference type="PROSITE" id="PS51257">
    <property type="entry name" value="PROKAR_LIPOPROTEIN"/>
    <property type="match status" value="1"/>
</dbReference>
<evidence type="ECO:0000259" key="1">
    <source>
        <dbReference type="Pfam" id="PF00884"/>
    </source>
</evidence>
<dbReference type="OrthoDB" id="9764377at2"/>
<dbReference type="InterPro" id="IPR052701">
    <property type="entry name" value="GAG_Ulvan_Degrading_Sulfatases"/>
</dbReference>
<organism evidence="2 3">
    <name type="scientific">Arcticibacterium luteifluviistationis</name>
    <dbReference type="NCBI Taxonomy" id="1784714"/>
    <lineage>
        <taxon>Bacteria</taxon>
        <taxon>Pseudomonadati</taxon>
        <taxon>Bacteroidota</taxon>
        <taxon>Cytophagia</taxon>
        <taxon>Cytophagales</taxon>
        <taxon>Leadbetterellaceae</taxon>
        <taxon>Arcticibacterium</taxon>
    </lineage>
</organism>
<dbReference type="CDD" id="cd16145">
    <property type="entry name" value="ARS_like"/>
    <property type="match status" value="1"/>
</dbReference>
<dbReference type="PANTHER" id="PTHR43751">
    <property type="entry name" value="SULFATASE"/>
    <property type="match status" value="1"/>
</dbReference>
<dbReference type="RefSeq" id="WP_111370684.1">
    <property type="nucleotide sequence ID" value="NZ_CP029480.1"/>
</dbReference>
<accession>A0A2Z4G8P1</accession>
<dbReference type="AlphaFoldDB" id="A0A2Z4G8P1"/>
<sequence length="467" mass="52273">MKNIIHLLSISLLFFSCKEAKQDSQKTNIVYIMADDLGYGDIGAFGQSLIKTPNIDKLAKEGMMLTRHYAGNTVCAPSRCTLMTGKHNGHATVRGNKRVPLLEEDYTVAELLKTAGYTTGLVGKWGLGEEASSGIPNKQGFDYFYGYLNQAHAHNHYPAFLYENEEKDQLGNEVEYMTKGNNAGIAGHSTNKEVYSNDKFIEKSLAFIQQNVNNPFFLYLPVTVPHANNESQHFDESGMEVPDLGIYANEDWPEDQKRHAAMIGELDKTVGLIMKKLKDEGLDKNTLVIFTSDNGPHNEGGADSDFFNSNGPLRGTKRDLYDGGIRVPTIARWPGKIEAGSSSEHVSGFVDLFETLKDLVKIDDNHKTDGISFLPTLLGQKQAKHDFLYWEFYEKGGKQGVLFDDNWKCIKLHVNDSTKTKVELYNLAEDIEEQNDIASSNPELVAKGLKIMKQEHTLSSDFKFDFE</sequence>
<dbReference type="PANTHER" id="PTHR43751:SF3">
    <property type="entry name" value="SULFATASE N-TERMINAL DOMAIN-CONTAINING PROTEIN"/>
    <property type="match status" value="1"/>
</dbReference>
<dbReference type="SUPFAM" id="SSF53649">
    <property type="entry name" value="Alkaline phosphatase-like"/>
    <property type="match status" value="1"/>
</dbReference>
<gene>
    <name evidence="2" type="ORF">DJ013_05140</name>
</gene>
<dbReference type="Gene3D" id="3.40.720.10">
    <property type="entry name" value="Alkaline Phosphatase, subunit A"/>
    <property type="match status" value="1"/>
</dbReference>
<keyword evidence="3" id="KW-1185">Reference proteome</keyword>
<dbReference type="InterPro" id="IPR000917">
    <property type="entry name" value="Sulfatase_N"/>
</dbReference>
<feature type="domain" description="Sulfatase N-terminal" evidence="1">
    <location>
        <begin position="28"/>
        <end position="360"/>
    </location>
</feature>
<dbReference type="Proteomes" id="UP000249873">
    <property type="component" value="Chromosome"/>
</dbReference>
<dbReference type="Pfam" id="PF00884">
    <property type="entry name" value="Sulfatase"/>
    <property type="match status" value="1"/>
</dbReference>
<dbReference type="InterPro" id="IPR017850">
    <property type="entry name" value="Alkaline_phosphatase_core_sf"/>
</dbReference>
<protein>
    <submittedName>
        <fullName evidence="2">N-acetylgalactosamine-6-sulfatase</fullName>
    </submittedName>
</protein>
<dbReference type="KEGG" id="als:DJ013_05140"/>
<dbReference type="Gene3D" id="3.30.1120.10">
    <property type="match status" value="1"/>
</dbReference>
<evidence type="ECO:0000313" key="3">
    <source>
        <dbReference type="Proteomes" id="UP000249873"/>
    </source>
</evidence>
<reference evidence="2 3" key="1">
    <citation type="submission" date="2018-05" db="EMBL/GenBank/DDBJ databases">
        <title>Complete genome sequence of Arcticibacterium luteifluviistationis SM1504T, a cytophagaceae bacterium isolated from Arctic surface seawater.</title>
        <authorList>
            <person name="Li Y."/>
            <person name="Qin Q.-L."/>
        </authorList>
    </citation>
    <scope>NUCLEOTIDE SEQUENCE [LARGE SCALE GENOMIC DNA]</scope>
    <source>
        <strain evidence="2 3">SM1504</strain>
    </source>
</reference>
<dbReference type="EMBL" id="CP029480">
    <property type="protein sequence ID" value="AWV97582.1"/>
    <property type="molecule type" value="Genomic_DNA"/>
</dbReference>